<dbReference type="HOGENOM" id="CLU_077982_0_0_1"/>
<dbReference type="OrthoDB" id="17066at2759"/>
<dbReference type="OMA" id="HQPYVET"/>
<dbReference type="InterPro" id="IPR023250">
    <property type="entry name" value="Cyclin-dep_Kinase_2_interact"/>
</dbReference>
<dbReference type="Proteomes" id="UP000014760">
    <property type="component" value="Unassembled WGS sequence"/>
</dbReference>
<protein>
    <recommendedName>
        <fullName evidence="4">Cyclin-dependent kinase 2-interacting protein</fullName>
    </recommendedName>
</protein>
<evidence type="ECO:0000313" key="1">
    <source>
        <dbReference type="EMBL" id="ELU12543.1"/>
    </source>
</evidence>
<reference evidence="1 3" key="2">
    <citation type="journal article" date="2013" name="Nature">
        <title>Insights into bilaterian evolution from three spiralian genomes.</title>
        <authorList>
            <person name="Simakov O."/>
            <person name="Marletaz F."/>
            <person name="Cho S.J."/>
            <person name="Edsinger-Gonzales E."/>
            <person name="Havlak P."/>
            <person name="Hellsten U."/>
            <person name="Kuo D.H."/>
            <person name="Larsson T."/>
            <person name="Lv J."/>
            <person name="Arendt D."/>
            <person name="Savage R."/>
            <person name="Osoegawa K."/>
            <person name="de Jong P."/>
            <person name="Grimwood J."/>
            <person name="Chapman J.A."/>
            <person name="Shapiro H."/>
            <person name="Aerts A."/>
            <person name="Otillar R.P."/>
            <person name="Terry A.Y."/>
            <person name="Boore J.L."/>
            <person name="Grigoriev I.V."/>
            <person name="Lindberg D.R."/>
            <person name="Seaver E.C."/>
            <person name="Weisblat D.A."/>
            <person name="Putnam N.H."/>
            <person name="Rokhsar D.S."/>
        </authorList>
    </citation>
    <scope>NUCLEOTIDE SEQUENCE</scope>
    <source>
        <strain evidence="1 3">I ESC-2004</strain>
    </source>
</reference>
<dbReference type="PANTHER" id="PTHR15827:SF2">
    <property type="entry name" value="CYCLIN-DEPENDENT KINASE 2-INTERACTING PROTEIN"/>
    <property type="match status" value="1"/>
</dbReference>
<evidence type="ECO:0000313" key="2">
    <source>
        <dbReference type="EnsemblMetazoa" id="CapteP224032"/>
    </source>
</evidence>
<dbReference type="PANTHER" id="PTHR15827">
    <property type="entry name" value="CYCLIN-DEPENDENT KINASE 2-INTERACTING PROTEIN"/>
    <property type="match status" value="1"/>
</dbReference>
<sequence length="221" mass="25052">MSKKTPQKSSKEDRDCSILLSPHHSRVAVSPGRSPLTGQLTGSARKVKDTCADWHNAILKWNQLNSRGMRIITEISNRKITSSESKNEETDATTWPEGLQKLCDDLTDIYQSLASVVDKMVKCTSAMKGIANLEWHQENQSFCEEPLFQTWSINLFGETSEELLKSYQKELAVKKAIVEHVAHSPSREILVFYSATWIHQAYITDKETLLLESMLTETGHR</sequence>
<dbReference type="PRINTS" id="PR02040">
    <property type="entry name" value="CDK2IP"/>
</dbReference>
<organism evidence="1">
    <name type="scientific">Capitella teleta</name>
    <name type="common">Polychaete worm</name>
    <dbReference type="NCBI Taxonomy" id="283909"/>
    <lineage>
        <taxon>Eukaryota</taxon>
        <taxon>Metazoa</taxon>
        <taxon>Spiralia</taxon>
        <taxon>Lophotrochozoa</taxon>
        <taxon>Annelida</taxon>
        <taxon>Polychaeta</taxon>
        <taxon>Sedentaria</taxon>
        <taxon>Scolecida</taxon>
        <taxon>Capitellidae</taxon>
        <taxon>Capitella</taxon>
    </lineage>
</organism>
<dbReference type="EMBL" id="KB295847">
    <property type="protein sequence ID" value="ELU12543.1"/>
    <property type="molecule type" value="Genomic_DNA"/>
</dbReference>
<evidence type="ECO:0000313" key="3">
    <source>
        <dbReference type="Proteomes" id="UP000014760"/>
    </source>
</evidence>
<accession>R7V115</accession>
<evidence type="ECO:0008006" key="4">
    <source>
        <dbReference type="Google" id="ProtNLM"/>
    </source>
</evidence>
<dbReference type="EMBL" id="AMQN01005364">
    <property type="status" value="NOT_ANNOTATED_CDS"/>
    <property type="molecule type" value="Genomic_DNA"/>
</dbReference>
<dbReference type="AlphaFoldDB" id="R7V115"/>
<dbReference type="EnsemblMetazoa" id="CapteT224032">
    <property type="protein sequence ID" value="CapteP224032"/>
    <property type="gene ID" value="CapteG224032"/>
</dbReference>
<proteinExistence type="predicted"/>
<gene>
    <name evidence="1" type="ORF">CAPTEDRAFT_224032</name>
</gene>
<reference evidence="3" key="1">
    <citation type="submission" date="2012-12" db="EMBL/GenBank/DDBJ databases">
        <authorList>
            <person name="Hellsten U."/>
            <person name="Grimwood J."/>
            <person name="Chapman J.A."/>
            <person name="Shapiro H."/>
            <person name="Aerts A."/>
            <person name="Otillar R.P."/>
            <person name="Terry A.Y."/>
            <person name="Boore J.L."/>
            <person name="Simakov O."/>
            <person name="Marletaz F."/>
            <person name="Cho S.-J."/>
            <person name="Edsinger-Gonzales E."/>
            <person name="Havlak P."/>
            <person name="Kuo D.-H."/>
            <person name="Larsson T."/>
            <person name="Lv J."/>
            <person name="Arendt D."/>
            <person name="Savage R."/>
            <person name="Osoegawa K."/>
            <person name="de Jong P."/>
            <person name="Lindberg D.R."/>
            <person name="Seaver E.C."/>
            <person name="Weisblat D.A."/>
            <person name="Putnam N.H."/>
            <person name="Grigoriev I.V."/>
            <person name="Rokhsar D.S."/>
        </authorList>
    </citation>
    <scope>NUCLEOTIDE SEQUENCE</scope>
    <source>
        <strain evidence="3">I ESC-2004</strain>
    </source>
</reference>
<name>R7V115_CAPTE</name>
<reference evidence="2" key="3">
    <citation type="submission" date="2015-06" db="UniProtKB">
        <authorList>
            <consortium name="EnsemblMetazoa"/>
        </authorList>
    </citation>
    <scope>IDENTIFICATION</scope>
</reference>
<keyword evidence="3" id="KW-1185">Reference proteome</keyword>
<dbReference type="STRING" id="283909.R7V115"/>